<dbReference type="InterPro" id="IPR039565">
    <property type="entry name" value="BamD-like"/>
</dbReference>
<dbReference type="SMART" id="SM00028">
    <property type="entry name" value="TPR"/>
    <property type="match status" value="12"/>
</dbReference>
<accession>A0ABX7PUE6</accession>
<dbReference type="Pfam" id="PF13525">
    <property type="entry name" value="YfiO"/>
    <property type="match status" value="1"/>
</dbReference>
<dbReference type="Proteomes" id="UP000663088">
    <property type="component" value="Chromosome"/>
</dbReference>
<dbReference type="Pfam" id="PF13432">
    <property type="entry name" value="TPR_16"/>
    <property type="match status" value="2"/>
</dbReference>
<feature type="repeat" description="TPR" evidence="2">
    <location>
        <begin position="85"/>
        <end position="118"/>
    </location>
</feature>
<dbReference type="PANTHER" id="PTHR12558">
    <property type="entry name" value="CELL DIVISION CYCLE 16,23,27"/>
    <property type="match status" value="1"/>
</dbReference>
<gene>
    <name evidence="4" type="ORF">EM20IM_09050</name>
</gene>
<dbReference type="InterPro" id="IPR011990">
    <property type="entry name" value="TPR-like_helical_dom_sf"/>
</dbReference>
<name>A0ABX7PUE6_9BACT</name>
<keyword evidence="5" id="KW-1185">Reference proteome</keyword>
<evidence type="ECO:0000313" key="5">
    <source>
        <dbReference type="Proteomes" id="UP000663088"/>
    </source>
</evidence>
<evidence type="ECO:0000256" key="2">
    <source>
        <dbReference type="PROSITE-ProRule" id="PRU00339"/>
    </source>
</evidence>
<feature type="domain" description="Outer membrane lipoprotein BamD-like" evidence="3">
    <location>
        <begin position="276"/>
        <end position="360"/>
    </location>
</feature>
<dbReference type="PANTHER" id="PTHR12558:SF13">
    <property type="entry name" value="CELL DIVISION CYCLE PROTEIN 27 HOMOLOG"/>
    <property type="match status" value="1"/>
</dbReference>
<dbReference type="Gene3D" id="1.25.40.10">
    <property type="entry name" value="Tetratricopeptide repeat domain"/>
    <property type="match status" value="5"/>
</dbReference>
<evidence type="ECO:0000259" key="3">
    <source>
        <dbReference type="Pfam" id="PF13525"/>
    </source>
</evidence>
<sequence length="786" mass="89878">MKLRKLSRNKKLVMGLFFSFTLLQYLGVERLSWARSEKVNPSIEIVPTADLELDRAIALYRQGRYEEAIRVFYRILPQLSPAKKTEALFSMADCYRLIGKKAEAIRIYQLLIQNDPSSAFVPTAYFWEGKLLSEQGDFAKAAPALKIAVEKGDPQTSQAASFFLALCQLQTKEEEKGVYRLRELVDKAPDLRVEAAGVLAAYYESILDWAHALEYWSVVARETKDPLAKSKALARSGWAAWKSGQPKEAERFFTQASGGPPYTEGNRLANSGLFQFYLSQKRYKEAIQFYEKHSNGFIETEKEKLLLDLVNAYLEIKDYAKALTLLDSFIAEYPRSTLVDLAAYERVLAHYYLDRSSLETNIEQFSLQYPSSPYLYALLYLKAEDYNRTGRFSLALPLWEKLDSVHSSFVSPEAILLGKANSNYGLEKWAEAASLYKSFLTGYPHSKEVIPVKMHLASCLEKMEEKKEALKLWKEVLQALNKTDPERETCLEHLGVLAFDLKEESLAAETMLKVLNEYPHSPYRGIAAWIVGQHKYEEKQYEAAKEYFSLAREAEPEKLYLAATLMLAWIAYHQGDVEKVCSYVQSYEDNYKSGAETIPTELYYWIASQLLKKEKWEQAALYFKKVVQSANPKDKYYSSSLWLLAETERKLKNWKEANTYYLEFQKSDPNSANNSPVLLGLAETQIALGQFAEAQKNLEEVMLKEPEGENNAKARMLIGDSYLAQKNYKEAAKAYTTLSLIYQDDHITPRAMQKAALSFSKAGDNDQAAFWEKKLKEKYPAFKPDA</sequence>
<evidence type="ECO:0000256" key="1">
    <source>
        <dbReference type="ARBA" id="ARBA00022729"/>
    </source>
</evidence>
<dbReference type="PROSITE" id="PS50005">
    <property type="entry name" value="TPR"/>
    <property type="match status" value="1"/>
</dbReference>
<reference evidence="4 5" key="1">
    <citation type="submission" date="2020-12" db="EMBL/GenBank/DDBJ databases">
        <authorList>
            <person name="Awala S.I."/>
            <person name="Gwak J.-H."/>
            <person name="Kim S.-J."/>
            <person name="Rhee S.-K."/>
        </authorList>
    </citation>
    <scope>NUCLEOTIDE SEQUENCE [LARGE SCALE GENOMIC DNA]</scope>
    <source>
        <strain evidence="4 5">IT5</strain>
    </source>
</reference>
<dbReference type="Pfam" id="PF14559">
    <property type="entry name" value="TPR_19"/>
    <property type="match status" value="1"/>
</dbReference>
<proteinExistence type="predicted"/>
<dbReference type="InterPro" id="IPR019734">
    <property type="entry name" value="TPR_rpt"/>
</dbReference>
<keyword evidence="1" id="KW-0732">Signal</keyword>
<evidence type="ECO:0000313" key="4">
    <source>
        <dbReference type="EMBL" id="QSR86614.1"/>
    </source>
</evidence>
<organism evidence="4 5">
    <name type="scientific">Candidatus Methylacidiphilum infernorum</name>
    <dbReference type="NCBI Taxonomy" id="511746"/>
    <lineage>
        <taxon>Bacteria</taxon>
        <taxon>Pseudomonadati</taxon>
        <taxon>Verrucomicrobiota</taxon>
        <taxon>Methylacidiphilae</taxon>
        <taxon>Methylacidiphilales</taxon>
        <taxon>Methylacidiphilaceae</taxon>
        <taxon>Methylacidiphilum (ex Ratnadevi et al. 2023)</taxon>
    </lineage>
</organism>
<protein>
    <submittedName>
        <fullName evidence="4">Tetratricopeptide repeat protein</fullName>
    </submittedName>
</protein>
<dbReference type="SUPFAM" id="SSF48452">
    <property type="entry name" value="TPR-like"/>
    <property type="match status" value="4"/>
</dbReference>
<dbReference type="Pfam" id="PF13174">
    <property type="entry name" value="TPR_6"/>
    <property type="match status" value="1"/>
</dbReference>
<keyword evidence="2" id="KW-0802">TPR repeat</keyword>
<dbReference type="EMBL" id="CP065956">
    <property type="protein sequence ID" value="QSR86614.1"/>
    <property type="molecule type" value="Genomic_DNA"/>
</dbReference>